<proteinExistence type="inferred from homology"/>
<dbReference type="Gene3D" id="3.40.190.150">
    <property type="entry name" value="Bordetella uptake gene, domain 1"/>
    <property type="match status" value="1"/>
</dbReference>
<accession>A0A2A4Z001</accession>
<keyword evidence="2" id="KW-0732">Signal</keyword>
<organism evidence="3">
    <name type="scientific">OCS116 cluster bacterium</name>
    <dbReference type="NCBI Taxonomy" id="2030921"/>
    <lineage>
        <taxon>Bacteria</taxon>
        <taxon>Pseudomonadati</taxon>
        <taxon>Pseudomonadota</taxon>
        <taxon>Alphaproteobacteria</taxon>
        <taxon>OCS116 cluster</taxon>
    </lineage>
</organism>
<sequence length="320" mass="33725">MNILKKTLCLSVMGTALLATTSMALAAECPDGFPSKPINYWVGYGAGGGTDTIARALATEMESALGWTVIVQNKPGASSSVMMSQLAVAPADGYTIGVTSSGSVTKFPYLNKKSPYTKDDFDYPGTAQEAVVSIVAAADAPFNNFEELLEYGRAHDNRITIAAASGSVEIFTKAFTAKTGVTFVHVPTKGSTAALQSVLGGHVDITLQGTGHVQHLKAGKMKQVFTIGDKRPVFAPDSKTTVELGYDLKGTNSYVLFAMPKNIDPAVKTCIETALADATNSQGFAKLQANFDQIPTNLGPVGTKAKLDEIATVFKAYYAK</sequence>
<dbReference type="PANTHER" id="PTHR42928:SF5">
    <property type="entry name" value="BLR1237 PROTEIN"/>
    <property type="match status" value="1"/>
</dbReference>
<dbReference type="Gene3D" id="3.40.190.10">
    <property type="entry name" value="Periplasmic binding protein-like II"/>
    <property type="match status" value="1"/>
</dbReference>
<dbReference type="SUPFAM" id="SSF53850">
    <property type="entry name" value="Periplasmic binding protein-like II"/>
    <property type="match status" value="1"/>
</dbReference>
<dbReference type="InterPro" id="IPR005064">
    <property type="entry name" value="BUG"/>
</dbReference>
<dbReference type="EMBL" id="NVUS01000013">
    <property type="protein sequence ID" value="PCJ00060.1"/>
    <property type="molecule type" value="Genomic_DNA"/>
</dbReference>
<feature type="chain" id="PRO_5012585280" description="Tripartite tricarboxylate transporter substrate binding protein" evidence="2">
    <location>
        <begin position="27"/>
        <end position="320"/>
    </location>
</feature>
<feature type="signal peptide" evidence="2">
    <location>
        <begin position="1"/>
        <end position="26"/>
    </location>
</feature>
<evidence type="ECO:0000313" key="3">
    <source>
        <dbReference type="EMBL" id="PCJ00060.1"/>
    </source>
</evidence>
<name>A0A2A4Z001_9PROT</name>
<dbReference type="CDD" id="cd07012">
    <property type="entry name" value="PBP2_Bug_TTT"/>
    <property type="match status" value="1"/>
</dbReference>
<dbReference type="PIRSF" id="PIRSF017082">
    <property type="entry name" value="YflP"/>
    <property type="match status" value="1"/>
</dbReference>
<reference evidence="3" key="2">
    <citation type="journal article" date="2018" name="ISME J.">
        <title>A dynamic microbial community with high functional redundancy inhabits the cold, oxic subseafloor aquifer.</title>
        <authorList>
            <person name="Tully B.J."/>
            <person name="Wheat C.G."/>
            <person name="Glazer B.T."/>
            <person name="Huber J.A."/>
        </authorList>
    </citation>
    <scope>NUCLEOTIDE SEQUENCE</scope>
    <source>
        <strain evidence="3">NORP83</strain>
    </source>
</reference>
<comment type="similarity">
    <text evidence="1">Belongs to the UPF0065 (bug) family.</text>
</comment>
<dbReference type="AlphaFoldDB" id="A0A2A4Z001"/>
<protein>
    <recommendedName>
        <fullName evidence="4">Tripartite tricarboxylate transporter substrate binding protein</fullName>
    </recommendedName>
</protein>
<dbReference type="InterPro" id="IPR042100">
    <property type="entry name" value="Bug_dom1"/>
</dbReference>
<evidence type="ECO:0000256" key="2">
    <source>
        <dbReference type="SAM" id="SignalP"/>
    </source>
</evidence>
<dbReference type="PANTHER" id="PTHR42928">
    <property type="entry name" value="TRICARBOXYLATE-BINDING PROTEIN"/>
    <property type="match status" value="1"/>
</dbReference>
<gene>
    <name evidence="3" type="ORF">COB13_10740</name>
</gene>
<dbReference type="Pfam" id="PF03401">
    <property type="entry name" value="TctC"/>
    <property type="match status" value="1"/>
</dbReference>
<comment type="caution">
    <text evidence="3">The sequence shown here is derived from an EMBL/GenBank/DDBJ whole genome shotgun (WGS) entry which is preliminary data.</text>
</comment>
<reference key="1">
    <citation type="submission" date="2017-08" db="EMBL/GenBank/DDBJ databases">
        <title>A dynamic microbial community with high functional redundancy inhabits the cold, oxic subseafloor aquifer.</title>
        <authorList>
            <person name="Tully B.J."/>
            <person name="Wheat C.G."/>
            <person name="Glazer B.T."/>
            <person name="Huber J.A."/>
        </authorList>
    </citation>
    <scope>NUCLEOTIDE SEQUENCE [LARGE SCALE GENOMIC DNA]</scope>
</reference>
<evidence type="ECO:0008006" key="4">
    <source>
        <dbReference type="Google" id="ProtNLM"/>
    </source>
</evidence>
<evidence type="ECO:0000256" key="1">
    <source>
        <dbReference type="ARBA" id="ARBA00006987"/>
    </source>
</evidence>